<dbReference type="EMBL" id="QGKW02001660">
    <property type="protein sequence ID" value="KAF2580789.1"/>
    <property type="molecule type" value="Genomic_DNA"/>
</dbReference>
<gene>
    <name evidence="2" type="ORF">F2Q68_00000540</name>
</gene>
<protein>
    <submittedName>
        <fullName evidence="2">Uncharacterized protein</fullName>
    </submittedName>
</protein>
<comment type="caution">
    <text evidence="2">The sequence shown here is derived from an EMBL/GenBank/DDBJ whole genome shotgun (WGS) entry which is preliminary data.</text>
</comment>
<organism evidence="2 3">
    <name type="scientific">Brassica cretica</name>
    <name type="common">Mustard</name>
    <dbReference type="NCBI Taxonomy" id="69181"/>
    <lineage>
        <taxon>Eukaryota</taxon>
        <taxon>Viridiplantae</taxon>
        <taxon>Streptophyta</taxon>
        <taxon>Embryophyta</taxon>
        <taxon>Tracheophyta</taxon>
        <taxon>Spermatophyta</taxon>
        <taxon>Magnoliopsida</taxon>
        <taxon>eudicotyledons</taxon>
        <taxon>Gunneridae</taxon>
        <taxon>Pentapetalae</taxon>
        <taxon>rosids</taxon>
        <taxon>malvids</taxon>
        <taxon>Brassicales</taxon>
        <taxon>Brassicaceae</taxon>
        <taxon>Brassiceae</taxon>
        <taxon>Brassica</taxon>
    </lineage>
</organism>
<accession>A0A8S9JGS0</accession>
<name>A0A8S9JGS0_BRACR</name>
<proteinExistence type="predicted"/>
<evidence type="ECO:0000313" key="2">
    <source>
        <dbReference type="EMBL" id="KAF2580789.1"/>
    </source>
</evidence>
<feature type="region of interest" description="Disordered" evidence="1">
    <location>
        <begin position="86"/>
        <end position="148"/>
    </location>
</feature>
<dbReference type="AlphaFoldDB" id="A0A8S9JGS0"/>
<evidence type="ECO:0000313" key="3">
    <source>
        <dbReference type="Proteomes" id="UP000712281"/>
    </source>
</evidence>
<dbReference type="Proteomes" id="UP000712281">
    <property type="component" value="Unassembled WGS sequence"/>
</dbReference>
<sequence>MKVALSHRLTAPERLDEVDDSRTKMIRVERKLLGARWQEYSFTRFEAEHSPKWLQQASTAVAGKHPGAPQEEDVDRSNLSYLDRVQRSNPESIPQKMKPELRSSVGGLSWLPPATRHIRTAETSMLHQRGCRSKGNTGMKHGRSIEAP</sequence>
<reference evidence="2" key="1">
    <citation type="submission" date="2019-12" db="EMBL/GenBank/DDBJ databases">
        <title>Genome sequencing and annotation of Brassica cretica.</title>
        <authorList>
            <person name="Studholme D.J."/>
            <person name="Sarris P.F."/>
        </authorList>
    </citation>
    <scope>NUCLEOTIDE SEQUENCE</scope>
    <source>
        <strain evidence="2">PFS-001/15</strain>
        <tissue evidence="2">Leaf</tissue>
    </source>
</reference>
<evidence type="ECO:0000256" key="1">
    <source>
        <dbReference type="SAM" id="MobiDB-lite"/>
    </source>
</evidence>